<dbReference type="Proteomes" id="UP000225706">
    <property type="component" value="Unassembled WGS sequence"/>
</dbReference>
<dbReference type="PROSITE" id="PS00345">
    <property type="entry name" value="ETS_DOMAIN_1"/>
    <property type="match status" value="1"/>
</dbReference>
<evidence type="ECO:0000256" key="1">
    <source>
        <dbReference type="ARBA" id="ARBA00005562"/>
    </source>
</evidence>
<dbReference type="InterPro" id="IPR036390">
    <property type="entry name" value="WH_DNA-bd_sf"/>
</dbReference>
<name>A0A2B4SJN9_STYPI</name>
<dbReference type="PROSITE" id="PS50061">
    <property type="entry name" value="ETS_DOMAIN_3"/>
    <property type="match status" value="1"/>
</dbReference>
<feature type="domain" description="ETS" evidence="4">
    <location>
        <begin position="20"/>
        <end position="101"/>
    </location>
</feature>
<dbReference type="GO" id="GO:0043565">
    <property type="term" value="F:sequence-specific DNA binding"/>
    <property type="evidence" value="ECO:0007669"/>
    <property type="project" value="InterPro"/>
</dbReference>
<protein>
    <submittedName>
        <fullName evidence="5">ETS domain-containing protein Elk-1</fullName>
    </submittedName>
</protein>
<dbReference type="InterPro" id="IPR036388">
    <property type="entry name" value="WH-like_DNA-bd_sf"/>
</dbReference>
<sequence length="220" mass="25941">MSEHNNPEKEQKQTRYKNTIHLWEFLLELLEDERYIPLISWTKKEDGEFKIKRQEEVAKRWGRLKQRAGMNYDKLSRALRYYYQKGIIKKVQGQRLVYKFHKLPYAYKPVKYNWPWRPPVEDNSKPEKPDVLSVPVSLTTHWPLMSMFNSNSQPQHQLSAPANHLYSCLECTPRTHAPTVCRSQIMFPSCSCRGSAVYGCGLRMLHEPSSVPVQVITRFV</sequence>
<organism evidence="5 6">
    <name type="scientific">Stylophora pistillata</name>
    <name type="common">Smooth cauliflower coral</name>
    <dbReference type="NCBI Taxonomy" id="50429"/>
    <lineage>
        <taxon>Eukaryota</taxon>
        <taxon>Metazoa</taxon>
        <taxon>Cnidaria</taxon>
        <taxon>Anthozoa</taxon>
        <taxon>Hexacorallia</taxon>
        <taxon>Scleractinia</taxon>
        <taxon>Astrocoeniina</taxon>
        <taxon>Pocilloporidae</taxon>
        <taxon>Stylophora</taxon>
    </lineage>
</organism>
<dbReference type="STRING" id="50429.A0A2B4SJN9"/>
<comment type="similarity">
    <text evidence="1 3">Belongs to the ETS family.</text>
</comment>
<dbReference type="GO" id="GO:0005634">
    <property type="term" value="C:nucleus"/>
    <property type="evidence" value="ECO:0007669"/>
    <property type="project" value="UniProtKB-SubCell"/>
</dbReference>
<dbReference type="PROSITE" id="PS00346">
    <property type="entry name" value="ETS_DOMAIN_2"/>
    <property type="match status" value="1"/>
</dbReference>
<comment type="subcellular location">
    <subcellularLocation>
        <location evidence="3">Nucleus</location>
    </subcellularLocation>
</comment>
<dbReference type="GO" id="GO:0000981">
    <property type="term" value="F:DNA-binding transcription factor activity, RNA polymerase II-specific"/>
    <property type="evidence" value="ECO:0007669"/>
    <property type="project" value="TreeGrafter"/>
</dbReference>
<dbReference type="AlphaFoldDB" id="A0A2B4SJN9"/>
<comment type="caution">
    <text evidence="5">The sequence shown here is derived from an EMBL/GenBank/DDBJ whole genome shotgun (WGS) entry which is preliminary data.</text>
</comment>
<dbReference type="Pfam" id="PF00178">
    <property type="entry name" value="Ets"/>
    <property type="match status" value="1"/>
</dbReference>
<dbReference type="GO" id="GO:0030154">
    <property type="term" value="P:cell differentiation"/>
    <property type="evidence" value="ECO:0007669"/>
    <property type="project" value="TreeGrafter"/>
</dbReference>
<evidence type="ECO:0000256" key="2">
    <source>
        <dbReference type="ARBA" id="ARBA00023125"/>
    </source>
</evidence>
<dbReference type="InterPro" id="IPR046328">
    <property type="entry name" value="ETS_fam"/>
</dbReference>
<dbReference type="PANTHER" id="PTHR11849:SF133">
    <property type="entry name" value="ETS DOMAIN-CONTAINING PROTEIN"/>
    <property type="match status" value="1"/>
</dbReference>
<keyword evidence="6" id="KW-1185">Reference proteome</keyword>
<dbReference type="SUPFAM" id="SSF46785">
    <property type="entry name" value="Winged helix' DNA-binding domain"/>
    <property type="match status" value="1"/>
</dbReference>
<reference evidence="6" key="1">
    <citation type="journal article" date="2017" name="bioRxiv">
        <title>Comparative analysis of the genomes of Stylophora pistillata and Acropora digitifera provides evidence for extensive differences between species of corals.</title>
        <authorList>
            <person name="Voolstra C.R."/>
            <person name="Li Y."/>
            <person name="Liew Y.J."/>
            <person name="Baumgarten S."/>
            <person name="Zoccola D."/>
            <person name="Flot J.-F."/>
            <person name="Tambutte S."/>
            <person name="Allemand D."/>
            <person name="Aranda M."/>
        </authorList>
    </citation>
    <scope>NUCLEOTIDE SEQUENCE [LARGE SCALE GENOMIC DNA]</scope>
</reference>
<dbReference type="PRINTS" id="PR00454">
    <property type="entry name" value="ETSDOMAIN"/>
</dbReference>
<evidence type="ECO:0000313" key="5">
    <source>
        <dbReference type="EMBL" id="PFX29319.1"/>
    </source>
</evidence>
<dbReference type="EMBL" id="LSMT01000067">
    <property type="protein sequence ID" value="PFX29319.1"/>
    <property type="molecule type" value="Genomic_DNA"/>
</dbReference>
<dbReference type="InterPro" id="IPR000418">
    <property type="entry name" value="Ets_dom"/>
</dbReference>
<dbReference type="SMART" id="SM00413">
    <property type="entry name" value="ETS"/>
    <property type="match status" value="1"/>
</dbReference>
<evidence type="ECO:0000313" key="6">
    <source>
        <dbReference type="Proteomes" id="UP000225706"/>
    </source>
</evidence>
<keyword evidence="3" id="KW-0539">Nucleus</keyword>
<dbReference type="Gene3D" id="1.10.10.10">
    <property type="entry name" value="Winged helix-like DNA-binding domain superfamily/Winged helix DNA-binding domain"/>
    <property type="match status" value="1"/>
</dbReference>
<dbReference type="OrthoDB" id="5961210at2759"/>
<accession>A0A2B4SJN9</accession>
<evidence type="ECO:0000259" key="4">
    <source>
        <dbReference type="PROSITE" id="PS50061"/>
    </source>
</evidence>
<dbReference type="PANTHER" id="PTHR11849">
    <property type="entry name" value="ETS"/>
    <property type="match status" value="1"/>
</dbReference>
<proteinExistence type="inferred from homology"/>
<gene>
    <name evidence="5" type="primary">Elk1</name>
    <name evidence="5" type="ORF">AWC38_SpisGene5909</name>
</gene>
<keyword evidence="2 3" id="KW-0238">DNA-binding</keyword>
<evidence type="ECO:0000256" key="3">
    <source>
        <dbReference type="RuleBase" id="RU004019"/>
    </source>
</evidence>